<evidence type="ECO:0000313" key="2">
    <source>
        <dbReference type="Proteomes" id="UP000017661"/>
    </source>
</evidence>
<dbReference type="Proteomes" id="UP000017661">
    <property type="component" value="Segment"/>
</dbReference>
<dbReference type="KEGG" id="vg:17825250"/>
<organism evidence="1 2">
    <name type="scientific">Bacillus phage vB_BanS-Tsamsa</name>
    <dbReference type="NCBI Taxonomy" id="1308863"/>
    <lineage>
        <taxon>Viruses</taxon>
        <taxon>Duplodnaviria</taxon>
        <taxon>Heunggongvirae</taxon>
        <taxon>Uroviricota</taxon>
        <taxon>Caudoviricetes</taxon>
        <taxon>Joanripponvirinae</taxon>
        <taxon>Tsamsavirus</taxon>
        <taxon>Tsamsavirus tsamsa</taxon>
    </lineage>
</organism>
<dbReference type="GeneID" id="17825250"/>
<proteinExistence type="predicted"/>
<sequence>MERKMGIITFLNVMSSWNQVPTIELVDNIGLLRNVVPSRTKVATYKDGTNIGLTRTFLNTEWKYIENHKTFTEAYNEAKSQNQSQIVGLLGDRYEFSYIGGGVESMPISALTSLNISFKDLVEGKMWETYSGWSSPLDGEQASSPTEPRNFNFTETVENLLGASIPHYMIQFNTGRKIHLDADGIKDALTEQIVELDASLYLSGAWYVGEDVVETGGGNMTLTEAVGQVDWQTQDLVFLAGTNKEFRIYGANNYSEVNLYNAIPKNIRDTETVHSILFANSWSLAPAYTGA</sequence>
<reference evidence="1 2" key="1">
    <citation type="journal article" date="2014" name="PLoS ONE">
        <title>Novel Giant Siphovirus from Bacillus anthracis Features Unusual Genome Characteristics.</title>
        <authorList>
            <person name="Ganz H.H."/>
            <person name="Law C."/>
            <person name="Schmuki M."/>
            <person name="Eichenseher F."/>
            <person name="Calendar R."/>
            <person name="Loessner M.J."/>
            <person name="Getz W.M."/>
            <person name="Korlach J."/>
            <person name="Beyer W."/>
            <person name="Klumpp J."/>
        </authorList>
    </citation>
    <scope>NUCLEOTIDE SEQUENCE [LARGE SCALE GENOMIC DNA]</scope>
</reference>
<name>U5J9C1_9CAUD</name>
<dbReference type="EMBL" id="KC481682">
    <property type="protein sequence ID" value="AGI11767.1"/>
    <property type="molecule type" value="Genomic_DNA"/>
</dbReference>
<evidence type="ECO:0000313" key="1">
    <source>
        <dbReference type="EMBL" id="AGI11767.1"/>
    </source>
</evidence>
<keyword evidence="2" id="KW-1185">Reference proteome</keyword>
<accession>U5J9C1</accession>
<dbReference type="RefSeq" id="YP_008873362.1">
    <property type="nucleotide sequence ID" value="NC_023007.1"/>
</dbReference>
<protein>
    <submittedName>
        <fullName evidence="1">Uncharacterized protein</fullName>
    </submittedName>
</protein>